<dbReference type="CDD" id="cd01948">
    <property type="entry name" value="EAL"/>
    <property type="match status" value="1"/>
</dbReference>
<evidence type="ECO:0000313" key="3">
    <source>
        <dbReference type="EMBL" id="AHC13719.1"/>
    </source>
</evidence>
<evidence type="ECO:0000313" key="4">
    <source>
        <dbReference type="Proteomes" id="UP000018680"/>
    </source>
</evidence>
<dbReference type="InterPro" id="IPR001633">
    <property type="entry name" value="EAL_dom"/>
</dbReference>
<proteinExistence type="predicted"/>
<dbReference type="EMBL" id="CP006939">
    <property type="protein sequence ID" value="AHC13719.1"/>
    <property type="molecule type" value="Genomic_DNA"/>
</dbReference>
<keyword evidence="1" id="KW-0175">Coiled coil</keyword>
<dbReference type="AlphaFoldDB" id="V5WDS7"/>
<dbReference type="InterPro" id="IPR050706">
    <property type="entry name" value="Cyclic-di-GMP_PDE-like"/>
</dbReference>
<dbReference type="Proteomes" id="UP000018680">
    <property type="component" value="Chromosome"/>
</dbReference>
<dbReference type="HOGENOM" id="CLU_000445_70_50_12"/>
<dbReference type="InterPro" id="IPR035919">
    <property type="entry name" value="EAL_sf"/>
</dbReference>
<name>V5WDS7_9SPIO</name>
<sequence length="491" mass="56858">MEIREIQAFIEGKDTDSNALRTQLAHLVKAHRVQAEREKKLKDELQGEKEENRRLIHLSSIHPDTMLPLYREYLKDMNILLEGLDPRVNSFALVHFMIKDHTDQQYSSYNVRKPLMFKTVMKLQDLLLQGETLYQGERLEDLILYVPALEKEEFLRDRLLTRFLPIISARHQTGSGELQFDCHMGMVRYPDHGTSLNELNSNLEFALQEAVREKQSLIQYNTDIGEIQRKNLIIQRDLRKEKEESFAGLELRYQPFVNSGNRVVGCESLVRWNHPEFGFISPEKFIRISEQTGDIKMLGRWILYQALQDLKRWLKAGLEDIYVSVNLSPVQFTHKGLSEEIIRMMKAIGLEGRYLKLEITEGAIMADPEESTMIIKNLQNYGIRIAIDDFGTGYSSLNYLMNLPINTLKLDKSFVDDVLNNSRNQEVVRSIINLGDSLGMELLAEGVESKDQKEYLFAQGVHYIQGYYYSAPVTSGEFETIIGDPDYFQDK</sequence>
<dbReference type="PANTHER" id="PTHR33121:SF70">
    <property type="entry name" value="SIGNALING PROTEIN YKOW"/>
    <property type="match status" value="1"/>
</dbReference>
<dbReference type="Pfam" id="PF00563">
    <property type="entry name" value="EAL"/>
    <property type="match status" value="1"/>
</dbReference>
<dbReference type="GO" id="GO:0071111">
    <property type="term" value="F:cyclic-guanylate-specific phosphodiesterase activity"/>
    <property type="evidence" value="ECO:0007669"/>
    <property type="project" value="InterPro"/>
</dbReference>
<dbReference type="STRING" id="1307761.L21SP2_0277"/>
<gene>
    <name evidence="3" type="ORF">L21SP2_0277</name>
</gene>
<protein>
    <submittedName>
        <fullName evidence="3">Diguanylate cyclase/phosphodiesterase (GGDEF &amp; EAL domains) with PAS/PAC sensor(S)</fullName>
    </submittedName>
</protein>
<evidence type="ECO:0000256" key="1">
    <source>
        <dbReference type="SAM" id="Coils"/>
    </source>
</evidence>
<accession>V5WDS7</accession>
<evidence type="ECO:0000259" key="2">
    <source>
        <dbReference type="PROSITE" id="PS50883"/>
    </source>
</evidence>
<feature type="domain" description="EAL" evidence="2">
    <location>
        <begin position="231"/>
        <end position="486"/>
    </location>
</feature>
<dbReference type="RefSeq" id="WP_024266652.1">
    <property type="nucleotide sequence ID" value="NC_023035.1"/>
</dbReference>
<dbReference type="KEGG" id="slr:L21SP2_0277"/>
<dbReference type="PANTHER" id="PTHR33121">
    <property type="entry name" value="CYCLIC DI-GMP PHOSPHODIESTERASE PDEF"/>
    <property type="match status" value="1"/>
</dbReference>
<organism evidence="3 4">
    <name type="scientific">Salinispira pacifica</name>
    <dbReference type="NCBI Taxonomy" id="1307761"/>
    <lineage>
        <taxon>Bacteria</taxon>
        <taxon>Pseudomonadati</taxon>
        <taxon>Spirochaetota</taxon>
        <taxon>Spirochaetia</taxon>
        <taxon>Spirochaetales</taxon>
        <taxon>Spirochaetaceae</taxon>
        <taxon>Salinispira</taxon>
    </lineage>
</organism>
<dbReference type="eggNOG" id="COG5001">
    <property type="taxonomic scope" value="Bacteria"/>
</dbReference>
<dbReference type="Gene3D" id="3.20.20.450">
    <property type="entry name" value="EAL domain"/>
    <property type="match status" value="1"/>
</dbReference>
<dbReference type="PROSITE" id="PS50883">
    <property type="entry name" value="EAL"/>
    <property type="match status" value="1"/>
</dbReference>
<reference evidence="3 4" key="1">
    <citation type="journal article" date="2015" name="Stand. Genomic Sci.">
        <title>Complete genome sequence and description of Salinispira pacifica gen. nov., sp. nov., a novel spirochaete isolated form a hypersaline microbial mat.</title>
        <authorList>
            <person name="Ben Hania W."/>
            <person name="Joseph M."/>
            <person name="Schumann P."/>
            <person name="Bunk B."/>
            <person name="Fiebig A."/>
            <person name="Sproer C."/>
            <person name="Klenk H.P."/>
            <person name="Fardeau M.L."/>
            <person name="Spring S."/>
        </authorList>
    </citation>
    <scope>NUCLEOTIDE SEQUENCE [LARGE SCALE GENOMIC DNA]</scope>
    <source>
        <strain evidence="3 4">L21-RPul-D2</strain>
    </source>
</reference>
<feature type="coiled-coil region" evidence="1">
    <location>
        <begin position="28"/>
        <end position="58"/>
    </location>
</feature>
<dbReference type="SMART" id="SM00052">
    <property type="entry name" value="EAL"/>
    <property type="match status" value="1"/>
</dbReference>
<keyword evidence="4" id="KW-1185">Reference proteome</keyword>
<dbReference type="SUPFAM" id="SSF141868">
    <property type="entry name" value="EAL domain-like"/>
    <property type="match status" value="1"/>
</dbReference>